<dbReference type="InParanoid" id="A0A2J6SN45"/>
<keyword evidence="1" id="KW-1133">Transmembrane helix</keyword>
<feature type="transmembrane region" description="Helical" evidence="1">
    <location>
        <begin position="92"/>
        <end position="110"/>
    </location>
</feature>
<reference evidence="2 3" key="1">
    <citation type="submission" date="2016-04" db="EMBL/GenBank/DDBJ databases">
        <title>A degradative enzymes factory behind the ericoid mycorrhizal symbiosis.</title>
        <authorList>
            <consortium name="DOE Joint Genome Institute"/>
            <person name="Martino E."/>
            <person name="Morin E."/>
            <person name="Grelet G."/>
            <person name="Kuo A."/>
            <person name="Kohler A."/>
            <person name="Daghino S."/>
            <person name="Barry K."/>
            <person name="Choi C."/>
            <person name="Cichocki N."/>
            <person name="Clum A."/>
            <person name="Copeland A."/>
            <person name="Hainaut M."/>
            <person name="Haridas S."/>
            <person name="Labutti K."/>
            <person name="Lindquist E."/>
            <person name="Lipzen A."/>
            <person name="Khouja H.-R."/>
            <person name="Murat C."/>
            <person name="Ohm R."/>
            <person name="Olson A."/>
            <person name="Spatafora J."/>
            <person name="Veneault-Fourrey C."/>
            <person name="Henrissat B."/>
            <person name="Grigoriev I."/>
            <person name="Martin F."/>
            <person name="Perotto S."/>
        </authorList>
    </citation>
    <scope>NUCLEOTIDE SEQUENCE [LARGE SCALE GENOMIC DNA]</scope>
    <source>
        <strain evidence="2 3">E</strain>
    </source>
</reference>
<sequence length="115" mass="12814">MRPFLTLAFSDPGIAAVNGLLDVEGVINSHLDILSKLERWHCPKLGELQFRALIIDEDRMPGSQHVVLPLTITVIFLIVVGAKLAYGDWGTAWNVGCFLVALATLFWMWLNHTVD</sequence>
<gene>
    <name evidence="2" type="ORF">K444DRAFT_621324</name>
</gene>
<feature type="transmembrane region" description="Helical" evidence="1">
    <location>
        <begin position="66"/>
        <end position="86"/>
    </location>
</feature>
<dbReference type="AlphaFoldDB" id="A0A2J6SN45"/>
<keyword evidence="3" id="KW-1185">Reference proteome</keyword>
<dbReference type="Proteomes" id="UP000235371">
    <property type="component" value="Unassembled WGS sequence"/>
</dbReference>
<dbReference type="RefSeq" id="XP_024729082.1">
    <property type="nucleotide sequence ID" value="XM_024881883.1"/>
</dbReference>
<name>A0A2J6SN45_9HELO</name>
<protein>
    <submittedName>
        <fullName evidence="2">Uncharacterized protein</fullName>
    </submittedName>
</protein>
<evidence type="ECO:0000313" key="2">
    <source>
        <dbReference type="EMBL" id="PMD52178.1"/>
    </source>
</evidence>
<keyword evidence="1" id="KW-0812">Transmembrane</keyword>
<evidence type="ECO:0000313" key="3">
    <source>
        <dbReference type="Proteomes" id="UP000235371"/>
    </source>
</evidence>
<accession>A0A2J6SN45</accession>
<dbReference type="OrthoDB" id="5103744at2759"/>
<dbReference type="GeneID" id="36589960"/>
<keyword evidence="1" id="KW-0472">Membrane</keyword>
<organism evidence="2 3">
    <name type="scientific">Hyaloscypha bicolor E</name>
    <dbReference type="NCBI Taxonomy" id="1095630"/>
    <lineage>
        <taxon>Eukaryota</taxon>
        <taxon>Fungi</taxon>
        <taxon>Dikarya</taxon>
        <taxon>Ascomycota</taxon>
        <taxon>Pezizomycotina</taxon>
        <taxon>Leotiomycetes</taxon>
        <taxon>Helotiales</taxon>
        <taxon>Hyaloscyphaceae</taxon>
        <taxon>Hyaloscypha</taxon>
        <taxon>Hyaloscypha bicolor</taxon>
    </lineage>
</organism>
<dbReference type="EMBL" id="KZ613912">
    <property type="protein sequence ID" value="PMD52178.1"/>
    <property type="molecule type" value="Genomic_DNA"/>
</dbReference>
<evidence type="ECO:0000256" key="1">
    <source>
        <dbReference type="SAM" id="Phobius"/>
    </source>
</evidence>
<proteinExistence type="predicted"/>